<keyword evidence="3" id="KW-0479">Metal-binding</keyword>
<evidence type="ECO:0000256" key="6">
    <source>
        <dbReference type="ARBA" id="ARBA00023004"/>
    </source>
</evidence>
<evidence type="ECO:0000256" key="2">
    <source>
        <dbReference type="ARBA" id="ARBA00007825"/>
    </source>
</evidence>
<sequence>MKLISTPESVLPVALAAMERTPDPRLREVMAALTRHLHAFVQEVHLTEAEFEHALDFLVAIGKATGEKKNEVVLLADTLGVSTLVALLNNPGDAATGGESLTALLGPFWRERSPMCEPGDSIARGGTPGVPLEVHGHVRDPQGRPVPGAMVDVWQASPVGLYENQDDGQPDMNLRGRFTADDAGRFFLRSVVPAGYPVPTDGPCGDLLRAQRRHPNRPAHLHFMISKPGFKVRVSQVFADTDENLESDPVFGVTRPLVGRFQLNADGTQATLHHDFTLEPGQTVFPKAPIP</sequence>
<evidence type="ECO:0000313" key="8">
    <source>
        <dbReference type="EMBL" id="MDR7093145.1"/>
    </source>
</evidence>
<dbReference type="Pfam" id="PF00775">
    <property type="entry name" value="Dioxygenase_C"/>
    <property type="match status" value="1"/>
</dbReference>
<gene>
    <name evidence="8" type="ORF">J2X09_000877</name>
</gene>
<feature type="domain" description="Intradiol ring-cleavage dioxygenases" evidence="7">
    <location>
        <begin position="134"/>
        <end position="162"/>
    </location>
</feature>
<evidence type="ECO:0000256" key="3">
    <source>
        <dbReference type="ARBA" id="ARBA00022723"/>
    </source>
</evidence>
<dbReference type="InterPro" id="IPR000627">
    <property type="entry name" value="Intradiol_dOase_C"/>
</dbReference>
<dbReference type="GO" id="GO:0018576">
    <property type="term" value="F:catechol 1,2-dioxygenase activity"/>
    <property type="evidence" value="ECO:0007669"/>
    <property type="project" value="UniProtKB-EC"/>
</dbReference>
<dbReference type="SUPFAM" id="SSF49482">
    <property type="entry name" value="Aromatic compound dioxygenase"/>
    <property type="match status" value="1"/>
</dbReference>
<dbReference type="InterPro" id="IPR050770">
    <property type="entry name" value="Intradiol_RC_Dioxygenase"/>
</dbReference>
<dbReference type="PANTHER" id="PTHR33711">
    <property type="entry name" value="DIOXYGENASE, PUTATIVE (AFU_ORTHOLOGUE AFUA_2G02910)-RELATED"/>
    <property type="match status" value="1"/>
</dbReference>
<organism evidence="8 9">
    <name type="scientific">Hydrogenophaga laconesensis</name>
    <dbReference type="NCBI Taxonomy" id="1805971"/>
    <lineage>
        <taxon>Bacteria</taxon>
        <taxon>Pseudomonadati</taxon>
        <taxon>Pseudomonadota</taxon>
        <taxon>Betaproteobacteria</taxon>
        <taxon>Burkholderiales</taxon>
        <taxon>Comamonadaceae</taxon>
        <taxon>Hydrogenophaga</taxon>
    </lineage>
</organism>
<comment type="caution">
    <text evidence="8">The sequence shown here is derived from an EMBL/GenBank/DDBJ whole genome shotgun (WGS) entry which is preliminary data.</text>
</comment>
<keyword evidence="5 8" id="KW-0560">Oxidoreductase</keyword>
<name>A0ABU1V6U3_9BURK</name>
<keyword evidence="9" id="KW-1185">Reference proteome</keyword>
<evidence type="ECO:0000256" key="5">
    <source>
        <dbReference type="ARBA" id="ARBA00023002"/>
    </source>
</evidence>
<dbReference type="RefSeq" id="WP_310307549.1">
    <property type="nucleotide sequence ID" value="NZ_JAVDWE010000002.1"/>
</dbReference>
<protein>
    <submittedName>
        <fullName evidence="8">Catechol 1,2-dioxygenase</fullName>
        <ecNumber evidence="8">1.13.11.1</ecNumber>
    </submittedName>
</protein>
<dbReference type="EMBL" id="JAVDWE010000002">
    <property type="protein sequence ID" value="MDR7093145.1"/>
    <property type="molecule type" value="Genomic_DNA"/>
</dbReference>
<dbReference type="Gene3D" id="2.60.130.10">
    <property type="entry name" value="Aromatic compound dioxygenase"/>
    <property type="match status" value="1"/>
</dbReference>
<dbReference type="Pfam" id="PF04444">
    <property type="entry name" value="Dioxygenase_N"/>
    <property type="match status" value="1"/>
</dbReference>
<accession>A0ABU1V6U3</accession>
<dbReference type="EC" id="1.13.11.1" evidence="8"/>
<dbReference type="InterPro" id="IPR015889">
    <property type="entry name" value="Intradiol_dOase_core"/>
</dbReference>
<evidence type="ECO:0000256" key="4">
    <source>
        <dbReference type="ARBA" id="ARBA00022964"/>
    </source>
</evidence>
<dbReference type="PROSITE" id="PS00083">
    <property type="entry name" value="INTRADIOL_DIOXYGENAS"/>
    <property type="match status" value="1"/>
</dbReference>
<proteinExistence type="inferred from homology"/>
<evidence type="ECO:0000256" key="1">
    <source>
        <dbReference type="ARBA" id="ARBA00001965"/>
    </source>
</evidence>
<evidence type="ECO:0000259" key="7">
    <source>
        <dbReference type="PROSITE" id="PS00083"/>
    </source>
</evidence>
<keyword evidence="4" id="KW-0223">Dioxygenase</keyword>
<dbReference type="PANTHER" id="PTHR33711:SF7">
    <property type="entry name" value="INTRADIOL RING-CLEAVAGE DIOXYGENASES DOMAIN-CONTAINING PROTEIN-RELATED"/>
    <property type="match status" value="1"/>
</dbReference>
<comment type="cofactor">
    <cofactor evidence="1">
        <name>Fe(3+)</name>
        <dbReference type="ChEBI" id="CHEBI:29034"/>
    </cofactor>
</comment>
<dbReference type="InterPro" id="IPR007535">
    <property type="entry name" value="Catechol_dOase_N"/>
</dbReference>
<dbReference type="Proteomes" id="UP001265550">
    <property type="component" value="Unassembled WGS sequence"/>
</dbReference>
<comment type="similarity">
    <text evidence="2">Belongs to the intradiol ring-cleavage dioxygenase family.</text>
</comment>
<keyword evidence="6" id="KW-0408">Iron</keyword>
<evidence type="ECO:0000313" key="9">
    <source>
        <dbReference type="Proteomes" id="UP001265550"/>
    </source>
</evidence>
<reference evidence="8 9" key="1">
    <citation type="submission" date="2023-07" db="EMBL/GenBank/DDBJ databases">
        <title>Sorghum-associated microbial communities from plants grown in Nebraska, USA.</title>
        <authorList>
            <person name="Schachtman D."/>
        </authorList>
    </citation>
    <scope>NUCLEOTIDE SEQUENCE [LARGE SCALE GENOMIC DNA]</scope>
    <source>
        <strain evidence="8 9">BE240</strain>
    </source>
</reference>